<dbReference type="EMBL" id="WSQA01000003">
    <property type="protein sequence ID" value="MVZ61457.1"/>
    <property type="molecule type" value="Genomic_DNA"/>
</dbReference>
<keyword evidence="1" id="KW-1133">Transmembrane helix</keyword>
<protein>
    <recommendedName>
        <fullName evidence="4">Cardiolipin synthase N-terminal domain-containing protein</fullName>
    </recommendedName>
</protein>
<evidence type="ECO:0008006" key="4">
    <source>
        <dbReference type="Google" id="ProtNLM"/>
    </source>
</evidence>
<evidence type="ECO:0000256" key="1">
    <source>
        <dbReference type="SAM" id="Phobius"/>
    </source>
</evidence>
<feature type="transmembrane region" description="Helical" evidence="1">
    <location>
        <begin position="45"/>
        <end position="66"/>
    </location>
</feature>
<name>A0A6N8KWI0_9SPHI</name>
<keyword evidence="1" id="KW-0812">Transmembrane</keyword>
<dbReference type="RefSeq" id="WP_160368101.1">
    <property type="nucleotide sequence ID" value="NZ_WSQA01000003.1"/>
</dbReference>
<gene>
    <name evidence="2" type="ORF">GQF63_05425</name>
</gene>
<organism evidence="2 3">
    <name type="scientific">Sphingobacterium humi</name>
    <dbReference type="NCBI Taxonomy" id="1796905"/>
    <lineage>
        <taxon>Bacteria</taxon>
        <taxon>Pseudomonadati</taxon>
        <taxon>Bacteroidota</taxon>
        <taxon>Sphingobacteriia</taxon>
        <taxon>Sphingobacteriales</taxon>
        <taxon>Sphingobacteriaceae</taxon>
        <taxon>Sphingobacterium</taxon>
    </lineage>
</organism>
<proteinExistence type="predicted"/>
<feature type="transmembrane region" description="Helical" evidence="1">
    <location>
        <begin position="12"/>
        <end position="33"/>
    </location>
</feature>
<comment type="caution">
    <text evidence="2">The sequence shown here is derived from an EMBL/GenBank/DDBJ whole genome shotgun (WGS) entry which is preliminary data.</text>
</comment>
<evidence type="ECO:0000313" key="2">
    <source>
        <dbReference type="EMBL" id="MVZ61457.1"/>
    </source>
</evidence>
<keyword evidence="1" id="KW-0472">Membrane</keyword>
<reference evidence="2 3" key="1">
    <citation type="submission" date="2019-12" db="EMBL/GenBank/DDBJ databases">
        <authorList>
            <person name="Dong K."/>
        </authorList>
    </citation>
    <scope>NUCLEOTIDE SEQUENCE [LARGE SCALE GENOMIC DNA]</scope>
    <source>
        <strain evidence="2 3">JCM 31225</strain>
    </source>
</reference>
<sequence length="78" mass="9001">MTTLSSAFSTPLLLWQILLLIELIAKVFVIYKVLNFAAFSRVEKFVWVVFVLFIPVLGSLITYAYLFKKKQEKIEQAA</sequence>
<evidence type="ECO:0000313" key="3">
    <source>
        <dbReference type="Proteomes" id="UP000435036"/>
    </source>
</evidence>
<keyword evidence="3" id="KW-1185">Reference proteome</keyword>
<accession>A0A6N8KWI0</accession>
<dbReference type="Proteomes" id="UP000435036">
    <property type="component" value="Unassembled WGS sequence"/>
</dbReference>
<dbReference type="AlphaFoldDB" id="A0A6N8KWI0"/>